<evidence type="ECO:0000313" key="1">
    <source>
        <dbReference type="EMBL" id="MDO1449641.1"/>
    </source>
</evidence>
<gene>
    <name evidence="1" type="ORF">Q0590_25410</name>
</gene>
<evidence type="ECO:0000313" key="2">
    <source>
        <dbReference type="Proteomes" id="UP001168528"/>
    </source>
</evidence>
<protein>
    <submittedName>
        <fullName evidence="1">Uncharacterized protein</fullName>
    </submittedName>
</protein>
<sequence>NLFSLRDQKPISEKALGKCLTDNWSVGDFLYHLNDRVFMWPTLDRLWRHFNRYEQENPIIFRFSTHELLDANPHVKFCRLNSGATRANSYLGGKPPERGSNSFMPALLFEFAVREVAEVTFENKCVIDGPFWKSSRPDEIFVQVS</sequence>
<dbReference type="Pfam" id="PF22531">
    <property type="entry name" value="DUF7002"/>
    <property type="match status" value="1"/>
</dbReference>
<organism evidence="1 2">
    <name type="scientific">Rhodocytophaga aerolata</name>
    <dbReference type="NCBI Taxonomy" id="455078"/>
    <lineage>
        <taxon>Bacteria</taxon>
        <taxon>Pseudomonadati</taxon>
        <taxon>Bacteroidota</taxon>
        <taxon>Cytophagia</taxon>
        <taxon>Cytophagales</taxon>
        <taxon>Rhodocytophagaceae</taxon>
        <taxon>Rhodocytophaga</taxon>
    </lineage>
</organism>
<keyword evidence="2" id="KW-1185">Reference proteome</keyword>
<accession>A0ABT8RC11</accession>
<comment type="caution">
    <text evidence="1">The sequence shown here is derived from an EMBL/GenBank/DDBJ whole genome shotgun (WGS) entry which is preliminary data.</text>
</comment>
<name>A0ABT8RC11_9BACT</name>
<feature type="non-terminal residue" evidence="1">
    <location>
        <position position="1"/>
    </location>
</feature>
<proteinExistence type="predicted"/>
<reference evidence="1" key="1">
    <citation type="submission" date="2023-07" db="EMBL/GenBank/DDBJ databases">
        <title>The genome sequence of Rhodocytophaga aerolata KACC 12507.</title>
        <authorList>
            <person name="Zhang X."/>
        </authorList>
    </citation>
    <scope>NUCLEOTIDE SEQUENCE</scope>
    <source>
        <strain evidence="1">KACC 12507</strain>
    </source>
</reference>
<dbReference type="InterPro" id="IPR054271">
    <property type="entry name" value="DUF7002"/>
</dbReference>
<dbReference type="Proteomes" id="UP001168528">
    <property type="component" value="Unassembled WGS sequence"/>
</dbReference>
<dbReference type="RefSeq" id="WP_302040445.1">
    <property type="nucleotide sequence ID" value="NZ_JAUKPO010000020.1"/>
</dbReference>
<dbReference type="EMBL" id="JAUKPO010000020">
    <property type="protein sequence ID" value="MDO1449641.1"/>
    <property type="molecule type" value="Genomic_DNA"/>
</dbReference>